<protein>
    <recommendedName>
        <fullName evidence="3">HEAT repeat domain-containing protein</fullName>
    </recommendedName>
</protein>
<dbReference type="Proteomes" id="UP000886748">
    <property type="component" value="Unassembled WGS sequence"/>
</dbReference>
<organism evidence="1 2">
    <name type="scientific">Candidatus Limenecus avicola</name>
    <dbReference type="NCBI Taxonomy" id="2840847"/>
    <lineage>
        <taxon>Bacteria</taxon>
        <taxon>Bacillati</taxon>
        <taxon>Bacillota</taxon>
        <taxon>Clostridia</taxon>
        <taxon>Eubacteriales</taxon>
        <taxon>Clostridiaceae</taxon>
        <taxon>Clostridiaceae incertae sedis</taxon>
        <taxon>Candidatus Limenecus</taxon>
    </lineage>
</organism>
<reference evidence="1" key="2">
    <citation type="journal article" date="2021" name="PeerJ">
        <title>Extensive microbial diversity within the chicken gut microbiome revealed by metagenomics and culture.</title>
        <authorList>
            <person name="Gilroy R."/>
            <person name="Ravi A."/>
            <person name="Getino M."/>
            <person name="Pursley I."/>
            <person name="Horton D.L."/>
            <person name="Alikhan N.F."/>
            <person name="Baker D."/>
            <person name="Gharbi K."/>
            <person name="Hall N."/>
            <person name="Watson M."/>
            <person name="Adriaenssens E.M."/>
            <person name="Foster-Nyarko E."/>
            <person name="Jarju S."/>
            <person name="Secka A."/>
            <person name="Antonio M."/>
            <person name="Oren A."/>
            <person name="Chaudhuri R.R."/>
            <person name="La Ragione R."/>
            <person name="Hildebrand F."/>
            <person name="Pallen M.J."/>
        </authorList>
    </citation>
    <scope>NUCLEOTIDE SEQUENCE</scope>
    <source>
        <strain evidence="1">CHK154-7741</strain>
    </source>
</reference>
<gene>
    <name evidence="1" type="ORF">IAD26_01240</name>
</gene>
<reference evidence="1" key="1">
    <citation type="submission" date="2020-10" db="EMBL/GenBank/DDBJ databases">
        <authorList>
            <person name="Gilroy R."/>
        </authorList>
    </citation>
    <scope>NUCLEOTIDE SEQUENCE</scope>
    <source>
        <strain evidence="1">CHK154-7741</strain>
    </source>
</reference>
<dbReference type="AlphaFoldDB" id="A0A9D1MY76"/>
<evidence type="ECO:0008006" key="3">
    <source>
        <dbReference type="Google" id="ProtNLM"/>
    </source>
</evidence>
<sequence length="549" mass="63562">MPENKHPENKLPENKLQIRAKLLSAIINMQNNSQDRAYIKKTLEELNAIVDKDAVLDILNREFLKENSQMRDYTITFLISELTDPQKAEAVMFETLANPKIKDSVKAKAVGFLREAGKHVNYEQYINYFENPDEIIDADTVKLLENARVNPESQIDFLDFLEALPQAEKEMLVESLTQDYDGDNLANILIPIIYANPYCEISQIAISAIGESKSMLAYPVLKWLEENTDDLKVKANVQKSLSLLKLSGIKEDITKEYYKRLLSGSPVYKCFVNFPDGHGNIGLIFSRKNEASFIQMFALVLNDIDGIIDCFGFNEISEGEFDRIVNKFFSNDRVVLADETLCKYLMVNAEKISRLKFQEISYEYAAWASITRDIDYEDLNLSDGLNKIKLNDFLLKQLYDKGYFEKWFFSVSDNEKFAALIDKIADDKICDIKQIETLLNENMPQIFDDAFLKILNRRLLLAAHFARLNDEKTFADMLYSLIDESECKNCFKEDMLKKSIYEYFLSQKDRYESIKSATSIFARRANKDLQEIDIKYVENCIKEIEKNWV</sequence>
<evidence type="ECO:0000313" key="1">
    <source>
        <dbReference type="EMBL" id="HIU91738.1"/>
    </source>
</evidence>
<proteinExistence type="predicted"/>
<accession>A0A9D1MY76</accession>
<evidence type="ECO:0000313" key="2">
    <source>
        <dbReference type="Proteomes" id="UP000886748"/>
    </source>
</evidence>
<comment type="caution">
    <text evidence="1">The sequence shown here is derived from an EMBL/GenBank/DDBJ whole genome shotgun (WGS) entry which is preliminary data.</text>
</comment>
<dbReference type="EMBL" id="DVOD01000011">
    <property type="protein sequence ID" value="HIU91738.1"/>
    <property type="molecule type" value="Genomic_DNA"/>
</dbReference>
<name>A0A9D1MY76_9CLOT</name>